<name>A0A7Y0HHE6_9PROT</name>
<accession>A0A7Y0HHE6</accession>
<dbReference type="InterPro" id="IPR021955">
    <property type="entry name" value="DUF3572"/>
</dbReference>
<dbReference type="Proteomes" id="UP000539372">
    <property type="component" value="Unassembled WGS sequence"/>
</dbReference>
<dbReference type="RefSeq" id="WP_169626209.1">
    <property type="nucleotide sequence ID" value="NZ_JABBNT010000004.1"/>
</dbReference>
<reference evidence="1 2" key="1">
    <citation type="submission" date="2020-04" db="EMBL/GenBank/DDBJ databases">
        <title>Rhodospirillaceae bacterium KN72 isolated from deep sea.</title>
        <authorList>
            <person name="Zhang D.-C."/>
        </authorList>
    </citation>
    <scope>NUCLEOTIDE SEQUENCE [LARGE SCALE GENOMIC DNA]</scope>
    <source>
        <strain evidence="1 2">KN72</strain>
    </source>
</reference>
<organism evidence="1 2">
    <name type="scientific">Pacificispira spongiicola</name>
    <dbReference type="NCBI Taxonomy" id="2729598"/>
    <lineage>
        <taxon>Bacteria</taxon>
        <taxon>Pseudomonadati</taxon>
        <taxon>Pseudomonadota</taxon>
        <taxon>Alphaproteobacteria</taxon>
        <taxon>Rhodospirillales</taxon>
        <taxon>Rhodospirillaceae</taxon>
        <taxon>Pacificispira</taxon>
    </lineage>
</organism>
<dbReference type="AlphaFoldDB" id="A0A7Y0HHE6"/>
<gene>
    <name evidence="1" type="ORF">HH303_15150</name>
</gene>
<keyword evidence="2" id="KW-1185">Reference proteome</keyword>
<comment type="caution">
    <text evidence="1">The sequence shown here is derived from an EMBL/GenBank/DDBJ whole genome shotgun (WGS) entry which is preliminary data.</text>
</comment>
<protein>
    <submittedName>
        <fullName evidence="1">DUF3572 domain-containing protein</fullName>
    </submittedName>
</protein>
<proteinExistence type="predicted"/>
<evidence type="ECO:0000313" key="1">
    <source>
        <dbReference type="EMBL" id="NMM45832.1"/>
    </source>
</evidence>
<dbReference type="EMBL" id="JABBNT010000004">
    <property type="protein sequence ID" value="NMM45832.1"/>
    <property type="molecule type" value="Genomic_DNA"/>
</dbReference>
<sequence>MQRDQAETLALRALTYIAQDEDRMGRFMALSGLGPDDLRTRISDPGFLGGVLDHLLGYEPDLLAFAEEAEIDPAIVARARATLPGANPDW</sequence>
<evidence type="ECO:0000313" key="2">
    <source>
        <dbReference type="Proteomes" id="UP000539372"/>
    </source>
</evidence>
<dbReference type="Pfam" id="PF12096">
    <property type="entry name" value="DUF3572"/>
    <property type="match status" value="1"/>
</dbReference>